<dbReference type="InterPro" id="IPR037595">
    <property type="entry name" value="RGP_fam"/>
</dbReference>
<comment type="similarity">
    <text evidence="2">Belongs to the RGP family.</text>
</comment>
<dbReference type="GO" id="GO:0052691">
    <property type="term" value="F:UDP-arabinopyranose mutase activity"/>
    <property type="evidence" value="ECO:0007669"/>
    <property type="project" value="TreeGrafter"/>
</dbReference>
<dbReference type="GO" id="GO:0005794">
    <property type="term" value="C:Golgi apparatus"/>
    <property type="evidence" value="ECO:0007669"/>
    <property type="project" value="UniProtKB-SubCell"/>
</dbReference>
<organism evidence="4 5">
    <name type="scientific">Ceratodon purpureus</name>
    <name type="common">Fire moss</name>
    <name type="synonym">Dicranum purpureum</name>
    <dbReference type="NCBI Taxonomy" id="3225"/>
    <lineage>
        <taxon>Eukaryota</taxon>
        <taxon>Viridiplantae</taxon>
        <taxon>Streptophyta</taxon>
        <taxon>Embryophyta</taxon>
        <taxon>Bryophyta</taxon>
        <taxon>Bryophytina</taxon>
        <taxon>Bryopsida</taxon>
        <taxon>Dicranidae</taxon>
        <taxon>Pseudoditrichales</taxon>
        <taxon>Ditrichaceae</taxon>
        <taxon>Ceratodon</taxon>
    </lineage>
</organism>
<evidence type="ECO:0000256" key="1">
    <source>
        <dbReference type="ARBA" id="ARBA00004555"/>
    </source>
</evidence>
<sequence>VEDFKLPEMVRDASDVQLEEVDVVVALKPDLGYLAAWRELLKGCHLIVVQGGDFTGAIHVPAGFDDVDVYTRCDMVRLLGPELARALTFTGYGSRGFGYLVALGLDTLEETGNLLSCVCPQQG</sequence>
<accession>A0A8T0GXX2</accession>
<evidence type="ECO:0000313" key="5">
    <source>
        <dbReference type="Proteomes" id="UP000822688"/>
    </source>
</evidence>
<comment type="subcellular location">
    <subcellularLocation>
        <location evidence="1">Golgi apparatus</location>
    </subcellularLocation>
</comment>
<dbReference type="Pfam" id="PF03214">
    <property type="entry name" value="RGP"/>
    <property type="match status" value="1"/>
</dbReference>
<keyword evidence="3" id="KW-0333">Golgi apparatus</keyword>
<proteinExistence type="inferred from homology"/>
<dbReference type="GO" id="GO:0005829">
    <property type="term" value="C:cytosol"/>
    <property type="evidence" value="ECO:0007669"/>
    <property type="project" value="TreeGrafter"/>
</dbReference>
<feature type="non-terminal residue" evidence="4">
    <location>
        <position position="1"/>
    </location>
</feature>
<evidence type="ECO:0000256" key="2">
    <source>
        <dbReference type="ARBA" id="ARBA00008986"/>
    </source>
</evidence>
<dbReference type="EMBL" id="CM026430">
    <property type="protein sequence ID" value="KAG0561752.1"/>
    <property type="molecule type" value="Genomic_DNA"/>
</dbReference>
<gene>
    <name evidence="4" type="ORF">KC19_9G088800</name>
</gene>
<dbReference type="GO" id="GO:0033356">
    <property type="term" value="P:UDP-L-arabinose metabolic process"/>
    <property type="evidence" value="ECO:0007669"/>
    <property type="project" value="TreeGrafter"/>
</dbReference>
<name>A0A8T0GXX2_CERPU</name>
<dbReference type="AlphaFoldDB" id="A0A8T0GXX2"/>
<evidence type="ECO:0000313" key="4">
    <source>
        <dbReference type="EMBL" id="KAG0561752.1"/>
    </source>
</evidence>
<dbReference type="PANTHER" id="PTHR31682">
    <property type="entry name" value="UDP-ARABINOSE MUTASE"/>
    <property type="match status" value="1"/>
</dbReference>
<keyword evidence="5" id="KW-1185">Reference proteome</keyword>
<dbReference type="PANTHER" id="PTHR31682:SF44">
    <property type="entry name" value="UDP-ARABINOPYRANOSE MUTASE 3"/>
    <property type="match status" value="1"/>
</dbReference>
<dbReference type="Proteomes" id="UP000822688">
    <property type="component" value="Chromosome 9"/>
</dbReference>
<comment type="caution">
    <text evidence="4">The sequence shown here is derived from an EMBL/GenBank/DDBJ whole genome shotgun (WGS) entry which is preliminary data.</text>
</comment>
<evidence type="ECO:0000256" key="3">
    <source>
        <dbReference type="ARBA" id="ARBA00023034"/>
    </source>
</evidence>
<protein>
    <submittedName>
        <fullName evidence="4">Uncharacterized protein</fullName>
    </submittedName>
</protein>
<reference evidence="4" key="1">
    <citation type="submission" date="2020-06" db="EMBL/GenBank/DDBJ databases">
        <title>WGS assembly of Ceratodon purpureus strain R40.</title>
        <authorList>
            <person name="Carey S.B."/>
            <person name="Jenkins J."/>
            <person name="Shu S."/>
            <person name="Lovell J.T."/>
            <person name="Sreedasyam A."/>
            <person name="Maumus F."/>
            <person name="Tiley G.P."/>
            <person name="Fernandez-Pozo N."/>
            <person name="Barry K."/>
            <person name="Chen C."/>
            <person name="Wang M."/>
            <person name="Lipzen A."/>
            <person name="Daum C."/>
            <person name="Saski C.A."/>
            <person name="Payton A.C."/>
            <person name="Mcbreen J.C."/>
            <person name="Conrad R.E."/>
            <person name="Kollar L.M."/>
            <person name="Olsson S."/>
            <person name="Huttunen S."/>
            <person name="Landis J.B."/>
            <person name="Wickett N.J."/>
            <person name="Johnson M.G."/>
            <person name="Rensing S.A."/>
            <person name="Grimwood J."/>
            <person name="Schmutz J."/>
            <person name="Mcdaniel S.F."/>
        </authorList>
    </citation>
    <scope>NUCLEOTIDE SEQUENCE</scope>
    <source>
        <strain evidence="4">R40</strain>
    </source>
</reference>